<dbReference type="STRING" id="1387277.SAMN06295998_1168"/>
<dbReference type="InterPro" id="IPR002035">
    <property type="entry name" value="VWF_A"/>
</dbReference>
<gene>
    <name evidence="3" type="ORF">SAMN06295998_1168</name>
</gene>
<dbReference type="InterPro" id="IPR051266">
    <property type="entry name" value="CLCR"/>
</dbReference>
<dbReference type="Proteomes" id="UP000192330">
    <property type="component" value="Unassembled WGS sequence"/>
</dbReference>
<sequence>MKQIVSRIAAMAMTACVAAAAGPAIAQEDVVIVYDASGSMWGQIDGTSKIEIARDVLGDLVTDWDDNTNLGLVAYGHRAEGDCTDIETMVAPGPLDRAAFIAKVNAINPVGKTPISASVSHAADLLSYRDNPATVVLISDGVETCNADPCALSAQLAKQGVAFTVHVVGFDLDDAANASLSCIAENTGGVFLPASNAAELTDALAQVQSAMVLKPVTPEPVAEEPALPEVTLTGPQQVTTGAVFDVAWSKTINARDYITIVPMGSDPGTSTDYIRAKTDTAGKLTAPAETGLYELRYVLDTGAVTLASAPIEVVEAEVTVSGPEQVTTGAVFDVAWSKTINARDYITIVPMGSDPGTSTDYIRAKTDTAGKLTAPAETGLYELRYVLDTGAVTLASAPIEVVEAEVGISGPGLVRAGTEIDVTWSSNVNARDFITIVPMGADEGSYADYIRVNSVTQGKLTAPDTTGLYELRYVLDKGARTLASAPLEVVGADAPLDNGAGLSVPATAAPGETITVTWTLQSDSADQRIALARKDQPDFSWISVQSIGDVASMQVTLPDEASLYEIRFLDVSGGALLGRSVVEVK</sequence>
<evidence type="ECO:0000256" key="1">
    <source>
        <dbReference type="SAM" id="SignalP"/>
    </source>
</evidence>
<dbReference type="Pfam" id="PF00092">
    <property type="entry name" value="VWA"/>
    <property type="match status" value="1"/>
</dbReference>
<name>A0A1W2DP80_9RHOB</name>
<keyword evidence="1" id="KW-0732">Signal</keyword>
<accession>A0A1W2DP80</accession>
<dbReference type="RefSeq" id="WP_084353850.1">
    <property type="nucleotide sequence ID" value="NZ_FWYD01000016.1"/>
</dbReference>
<dbReference type="Gene3D" id="3.40.50.410">
    <property type="entry name" value="von Willebrand factor, type A domain"/>
    <property type="match status" value="1"/>
</dbReference>
<keyword evidence="4" id="KW-1185">Reference proteome</keyword>
<evidence type="ECO:0000313" key="3">
    <source>
        <dbReference type="EMBL" id="SMC98886.1"/>
    </source>
</evidence>
<feature type="domain" description="VWFA" evidence="2">
    <location>
        <begin position="29"/>
        <end position="207"/>
    </location>
</feature>
<proteinExistence type="predicted"/>
<dbReference type="PANTHER" id="PTHR10579:SF43">
    <property type="entry name" value="ZINC FINGER (C3HC4-TYPE RING FINGER) FAMILY PROTEIN"/>
    <property type="match status" value="1"/>
</dbReference>
<dbReference type="OrthoDB" id="9783818at2"/>
<dbReference type="AlphaFoldDB" id="A0A1W2DP80"/>
<dbReference type="PANTHER" id="PTHR10579">
    <property type="entry name" value="CALCIUM-ACTIVATED CHLORIDE CHANNEL REGULATOR"/>
    <property type="match status" value="1"/>
</dbReference>
<dbReference type="SMART" id="SM00327">
    <property type="entry name" value="VWA"/>
    <property type="match status" value="1"/>
</dbReference>
<reference evidence="3 4" key="1">
    <citation type="submission" date="2017-04" db="EMBL/GenBank/DDBJ databases">
        <authorList>
            <person name="Afonso C.L."/>
            <person name="Miller P.J."/>
            <person name="Scott M.A."/>
            <person name="Spackman E."/>
            <person name="Goraichik I."/>
            <person name="Dimitrov K.M."/>
            <person name="Suarez D.L."/>
            <person name="Swayne D.E."/>
        </authorList>
    </citation>
    <scope>NUCLEOTIDE SEQUENCE [LARGE SCALE GENOMIC DNA]</scope>
    <source>
        <strain evidence="3 4">CGMCC 1.12644</strain>
    </source>
</reference>
<evidence type="ECO:0000259" key="2">
    <source>
        <dbReference type="PROSITE" id="PS50234"/>
    </source>
</evidence>
<dbReference type="InterPro" id="IPR036465">
    <property type="entry name" value="vWFA_dom_sf"/>
</dbReference>
<feature type="signal peptide" evidence="1">
    <location>
        <begin position="1"/>
        <end position="26"/>
    </location>
</feature>
<dbReference type="PROSITE" id="PS50234">
    <property type="entry name" value="VWFA"/>
    <property type="match status" value="1"/>
</dbReference>
<dbReference type="SUPFAM" id="SSF53300">
    <property type="entry name" value="vWA-like"/>
    <property type="match status" value="1"/>
</dbReference>
<feature type="chain" id="PRO_5013048828" evidence="1">
    <location>
        <begin position="27"/>
        <end position="585"/>
    </location>
</feature>
<organism evidence="3 4">
    <name type="scientific">Primorskyibacter flagellatus</name>
    <dbReference type="NCBI Taxonomy" id="1387277"/>
    <lineage>
        <taxon>Bacteria</taxon>
        <taxon>Pseudomonadati</taxon>
        <taxon>Pseudomonadota</taxon>
        <taxon>Alphaproteobacteria</taxon>
        <taxon>Rhodobacterales</taxon>
        <taxon>Roseobacteraceae</taxon>
        <taxon>Primorskyibacter</taxon>
    </lineage>
</organism>
<dbReference type="EMBL" id="FWYD01000016">
    <property type="protein sequence ID" value="SMC98886.1"/>
    <property type="molecule type" value="Genomic_DNA"/>
</dbReference>
<evidence type="ECO:0000313" key="4">
    <source>
        <dbReference type="Proteomes" id="UP000192330"/>
    </source>
</evidence>
<protein>
    <submittedName>
        <fullName evidence="3">Ca-activated chloride channel family protein</fullName>
    </submittedName>
</protein>